<dbReference type="EMBL" id="MFCP01000040">
    <property type="protein sequence ID" value="OGE27335.1"/>
    <property type="molecule type" value="Genomic_DNA"/>
</dbReference>
<evidence type="ECO:0000259" key="10">
    <source>
        <dbReference type="Pfam" id="PF00763"/>
    </source>
</evidence>
<feature type="domain" description="Tetrahydrofolate dehydrogenase/cyclohydrolase NAD(P)-binding" evidence="11">
    <location>
        <begin position="140"/>
        <end position="277"/>
    </location>
</feature>
<dbReference type="GO" id="GO:0035999">
    <property type="term" value="P:tetrahydrofolate interconversion"/>
    <property type="evidence" value="ECO:0007669"/>
    <property type="project" value="UniProtKB-UniRule"/>
</dbReference>
<keyword evidence="2 9" id="KW-0554">One-carbon metabolism</keyword>
<dbReference type="EC" id="1.5.1.5" evidence="9"/>
<keyword evidence="5 9" id="KW-0521">NADP</keyword>
<evidence type="ECO:0000256" key="7">
    <source>
        <dbReference type="ARBA" id="ARBA00023167"/>
    </source>
</evidence>
<comment type="caution">
    <text evidence="12">The sequence shown here is derived from an EMBL/GenBank/DDBJ whole genome shotgun (WGS) entry which is preliminary data.</text>
</comment>
<keyword evidence="6 9" id="KW-0560">Oxidoreductase</keyword>
<dbReference type="Proteomes" id="UP000177555">
    <property type="component" value="Unassembled WGS sequence"/>
</dbReference>
<dbReference type="Gene3D" id="3.40.50.720">
    <property type="entry name" value="NAD(P)-binding Rossmann-like Domain"/>
    <property type="match status" value="1"/>
</dbReference>
<evidence type="ECO:0000313" key="12">
    <source>
        <dbReference type="EMBL" id="OGE27335.1"/>
    </source>
</evidence>
<reference evidence="12 13" key="1">
    <citation type="journal article" date="2016" name="Nat. Commun.">
        <title>Thousands of microbial genomes shed light on interconnected biogeochemical processes in an aquifer system.</title>
        <authorList>
            <person name="Anantharaman K."/>
            <person name="Brown C.T."/>
            <person name="Hug L.A."/>
            <person name="Sharon I."/>
            <person name="Castelle C.J."/>
            <person name="Probst A.J."/>
            <person name="Thomas B.C."/>
            <person name="Singh A."/>
            <person name="Wilkins M.J."/>
            <person name="Karaoz U."/>
            <person name="Brodie E.L."/>
            <person name="Williams K.H."/>
            <person name="Hubbard S.S."/>
            <person name="Banfield J.F."/>
        </authorList>
    </citation>
    <scope>NUCLEOTIDE SEQUENCE [LARGE SCALE GENOMIC DNA]</scope>
</reference>
<evidence type="ECO:0000256" key="1">
    <source>
        <dbReference type="ARBA" id="ARBA00004777"/>
    </source>
</evidence>
<dbReference type="InterPro" id="IPR046346">
    <property type="entry name" value="Aminoacid_DH-like_N_sf"/>
</dbReference>
<dbReference type="AlphaFoldDB" id="A0A1F5JFD1"/>
<evidence type="ECO:0000256" key="6">
    <source>
        <dbReference type="ARBA" id="ARBA00023002"/>
    </source>
</evidence>
<evidence type="ECO:0000256" key="3">
    <source>
        <dbReference type="ARBA" id="ARBA00022755"/>
    </source>
</evidence>
<dbReference type="GO" id="GO:0004477">
    <property type="term" value="F:methenyltetrahydrofolate cyclohydrolase activity"/>
    <property type="evidence" value="ECO:0007669"/>
    <property type="project" value="UniProtKB-UniRule"/>
</dbReference>
<keyword evidence="7 9" id="KW-0486">Methionine biosynthesis</keyword>
<evidence type="ECO:0000256" key="4">
    <source>
        <dbReference type="ARBA" id="ARBA00022801"/>
    </source>
</evidence>
<dbReference type="PANTHER" id="PTHR48099">
    <property type="entry name" value="C-1-TETRAHYDROFOLATE SYNTHASE, CYTOPLASMIC-RELATED"/>
    <property type="match status" value="1"/>
</dbReference>
<comment type="catalytic activity">
    <reaction evidence="9">
        <text>(6R)-5,10-methylene-5,6,7,8-tetrahydrofolate + NADP(+) = (6R)-5,10-methenyltetrahydrofolate + NADPH</text>
        <dbReference type="Rhea" id="RHEA:22812"/>
        <dbReference type="ChEBI" id="CHEBI:15636"/>
        <dbReference type="ChEBI" id="CHEBI:57455"/>
        <dbReference type="ChEBI" id="CHEBI:57783"/>
        <dbReference type="ChEBI" id="CHEBI:58349"/>
        <dbReference type="EC" id="1.5.1.5"/>
    </reaction>
</comment>
<comment type="catalytic activity">
    <reaction evidence="9">
        <text>(6R)-5,10-methenyltetrahydrofolate + H2O = (6R)-10-formyltetrahydrofolate + H(+)</text>
        <dbReference type="Rhea" id="RHEA:23700"/>
        <dbReference type="ChEBI" id="CHEBI:15377"/>
        <dbReference type="ChEBI" id="CHEBI:15378"/>
        <dbReference type="ChEBI" id="CHEBI:57455"/>
        <dbReference type="ChEBI" id="CHEBI:195366"/>
        <dbReference type="EC" id="3.5.4.9"/>
    </reaction>
</comment>
<dbReference type="InterPro" id="IPR020630">
    <property type="entry name" value="THF_DH/CycHdrlase_cat_dom"/>
</dbReference>
<comment type="caution">
    <text evidence="9">Lacks conserved residue(s) required for the propagation of feature annotation.</text>
</comment>
<evidence type="ECO:0000256" key="2">
    <source>
        <dbReference type="ARBA" id="ARBA00022563"/>
    </source>
</evidence>
<dbReference type="GO" id="GO:0006164">
    <property type="term" value="P:purine nucleotide biosynthetic process"/>
    <property type="evidence" value="ECO:0007669"/>
    <property type="project" value="UniProtKB-KW"/>
</dbReference>
<keyword evidence="8 9" id="KW-0511">Multifunctional enzyme</keyword>
<keyword evidence="9" id="KW-0368">Histidine biosynthesis</keyword>
<dbReference type="Gene3D" id="3.40.50.10860">
    <property type="entry name" value="Leucine Dehydrogenase, chain A, domain 1"/>
    <property type="match status" value="1"/>
</dbReference>
<dbReference type="InterPro" id="IPR036291">
    <property type="entry name" value="NAD(P)-bd_dom_sf"/>
</dbReference>
<dbReference type="SUPFAM" id="SSF53223">
    <property type="entry name" value="Aminoacid dehydrogenase-like, N-terminal domain"/>
    <property type="match status" value="1"/>
</dbReference>
<dbReference type="GO" id="GO:0000105">
    <property type="term" value="P:L-histidine biosynthetic process"/>
    <property type="evidence" value="ECO:0007669"/>
    <property type="project" value="UniProtKB-KW"/>
</dbReference>
<evidence type="ECO:0000259" key="11">
    <source>
        <dbReference type="Pfam" id="PF02882"/>
    </source>
</evidence>
<organism evidence="12 13">
    <name type="scientific">Candidatus Daviesbacteria bacterium RIFCSPHIGHO2_01_FULL_40_11</name>
    <dbReference type="NCBI Taxonomy" id="1797762"/>
    <lineage>
        <taxon>Bacteria</taxon>
        <taxon>Candidatus Daviesiibacteriota</taxon>
    </lineage>
</organism>
<dbReference type="Pfam" id="PF02882">
    <property type="entry name" value="THF_DHG_CYH_C"/>
    <property type="match status" value="1"/>
</dbReference>
<name>A0A1F5JFD1_9BACT</name>
<dbReference type="InterPro" id="IPR020631">
    <property type="entry name" value="THF_DH/CycHdrlase_NAD-bd_dom"/>
</dbReference>
<feature type="binding site" evidence="9">
    <location>
        <position position="224"/>
    </location>
    <ligand>
        <name>NADP(+)</name>
        <dbReference type="ChEBI" id="CHEBI:58349"/>
    </ligand>
</feature>
<dbReference type="HAMAP" id="MF_01576">
    <property type="entry name" value="THF_DHG_CYH"/>
    <property type="match status" value="1"/>
</dbReference>
<feature type="domain" description="Tetrahydrofolate dehydrogenase/cyclohydrolase catalytic" evidence="10">
    <location>
        <begin position="4"/>
        <end position="113"/>
    </location>
</feature>
<comment type="subunit">
    <text evidence="9">Homodimer.</text>
</comment>
<comment type="function">
    <text evidence="9">Catalyzes the oxidation of 5,10-methylenetetrahydrofolate to 5,10-methenyltetrahydrofolate and then the hydrolysis of 5,10-methenyltetrahydrofolate to 10-formyltetrahydrofolate.</text>
</comment>
<dbReference type="GO" id="GO:0004488">
    <property type="term" value="F:methylenetetrahydrofolate dehydrogenase (NADP+) activity"/>
    <property type="evidence" value="ECO:0007669"/>
    <property type="project" value="UniProtKB-UniRule"/>
</dbReference>
<gene>
    <name evidence="9" type="primary">folD</name>
    <name evidence="12" type="ORF">A2867_00475</name>
</gene>
<evidence type="ECO:0000256" key="5">
    <source>
        <dbReference type="ARBA" id="ARBA00022857"/>
    </source>
</evidence>
<dbReference type="Pfam" id="PF00763">
    <property type="entry name" value="THF_DHG_CYH"/>
    <property type="match status" value="1"/>
</dbReference>
<evidence type="ECO:0000256" key="8">
    <source>
        <dbReference type="ARBA" id="ARBA00023268"/>
    </source>
</evidence>
<keyword evidence="3 9" id="KW-0658">Purine biosynthesis</keyword>
<dbReference type="EC" id="3.5.4.9" evidence="9"/>
<dbReference type="GO" id="GO:0009086">
    <property type="term" value="P:methionine biosynthetic process"/>
    <property type="evidence" value="ECO:0007669"/>
    <property type="project" value="UniProtKB-KW"/>
</dbReference>
<evidence type="ECO:0000256" key="9">
    <source>
        <dbReference type="HAMAP-Rule" id="MF_01576"/>
    </source>
</evidence>
<dbReference type="UniPathway" id="UPA00193"/>
<dbReference type="SUPFAM" id="SSF51735">
    <property type="entry name" value="NAD(P)-binding Rossmann-fold domains"/>
    <property type="match status" value="1"/>
</dbReference>
<accession>A0A1F5JFD1</accession>
<protein>
    <recommendedName>
        <fullName evidence="9">Bifunctional protein FolD</fullName>
    </recommendedName>
    <domain>
        <recommendedName>
            <fullName evidence="9">Methylenetetrahydrofolate dehydrogenase</fullName>
            <ecNumber evidence="9">1.5.1.5</ecNumber>
        </recommendedName>
    </domain>
    <domain>
        <recommendedName>
            <fullName evidence="9">Methenyltetrahydrofolate cyclohydrolase</fullName>
            <ecNumber evidence="9">3.5.4.9</ecNumber>
        </recommendedName>
    </domain>
</protein>
<dbReference type="GO" id="GO:0005829">
    <property type="term" value="C:cytosol"/>
    <property type="evidence" value="ECO:0007669"/>
    <property type="project" value="TreeGrafter"/>
</dbReference>
<dbReference type="PANTHER" id="PTHR48099:SF5">
    <property type="entry name" value="C-1-TETRAHYDROFOLATE SYNTHASE, CYTOPLASMIC"/>
    <property type="match status" value="1"/>
</dbReference>
<keyword evidence="4 9" id="KW-0378">Hydrolase</keyword>
<proteinExistence type="inferred from homology"/>
<keyword evidence="9" id="KW-0028">Amino-acid biosynthesis</keyword>
<evidence type="ECO:0000313" key="13">
    <source>
        <dbReference type="Proteomes" id="UP000177555"/>
    </source>
</evidence>
<sequence>MKVSGKVVADAIAKKLKEKVKQLKVKPTFAIILAGEDPASRIYVDFKIKRAKQIGVKIIFLEFSENQFNECVRTIERLNEDKSVHGMIIQYPIYKGWDFDNLVSKIDPKKDVDGFSEESPYGKATALATWEMLTAFAYLEGFSKTEEFLENKKIVVLGRGKTAGGPITQTLENHGFEVFSINRQTENPNTIIKRGDVVISATGVKNIVNASNVKKGAYVIGVGVGREIVEGKKKIYGDINEEEISKIAKLYCPTIGGIGPLTIVSLLENVIESAKRSTK</sequence>
<comment type="similarity">
    <text evidence="9">Belongs to the tetrahydrofolate dehydrogenase/cyclohydrolase family.</text>
</comment>
<comment type="pathway">
    <text evidence="1 9">One-carbon metabolism; tetrahydrofolate interconversion.</text>
</comment>
<dbReference type="InterPro" id="IPR000672">
    <property type="entry name" value="THF_DH/CycHdrlase"/>
</dbReference>
<dbReference type="PRINTS" id="PR00085">
    <property type="entry name" value="THFDHDRGNASE"/>
</dbReference>
<feature type="binding site" evidence="9">
    <location>
        <begin position="158"/>
        <end position="160"/>
    </location>
    <ligand>
        <name>NADP(+)</name>
        <dbReference type="ChEBI" id="CHEBI:58349"/>
    </ligand>
</feature>